<evidence type="ECO:0000313" key="1">
    <source>
        <dbReference type="EMBL" id="KAJ4944455.1"/>
    </source>
</evidence>
<comment type="caution">
    <text evidence="1">The sequence shown here is derived from an EMBL/GenBank/DDBJ whole genome shotgun (WGS) entry which is preliminary data.</text>
</comment>
<protein>
    <submittedName>
        <fullName evidence="1">Uncharacterized protein</fullName>
    </submittedName>
</protein>
<gene>
    <name evidence="1" type="ORF">JOQ06_012999</name>
</gene>
<reference evidence="1" key="1">
    <citation type="submission" date="2022-11" db="EMBL/GenBank/DDBJ databases">
        <title>Chromosome-level genome of Pogonophryne albipinna.</title>
        <authorList>
            <person name="Jo E."/>
        </authorList>
    </citation>
    <scope>NUCLEOTIDE SEQUENCE</scope>
    <source>
        <strain evidence="1">SGF0006</strain>
        <tissue evidence="1">Muscle</tissue>
    </source>
</reference>
<sequence>MSKYILITENFNITVHKFQQWERSQRAKLETKLWLPGLRRGAGGMELAQAWPTVPWQCQAPSVISRNICSPSPRPSPAWPVLAKTMTFWM</sequence>
<organism evidence="1 2">
    <name type="scientific">Pogonophryne albipinna</name>
    <dbReference type="NCBI Taxonomy" id="1090488"/>
    <lineage>
        <taxon>Eukaryota</taxon>
        <taxon>Metazoa</taxon>
        <taxon>Chordata</taxon>
        <taxon>Craniata</taxon>
        <taxon>Vertebrata</taxon>
        <taxon>Euteleostomi</taxon>
        <taxon>Actinopterygii</taxon>
        <taxon>Neopterygii</taxon>
        <taxon>Teleostei</taxon>
        <taxon>Neoteleostei</taxon>
        <taxon>Acanthomorphata</taxon>
        <taxon>Eupercaria</taxon>
        <taxon>Perciformes</taxon>
        <taxon>Notothenioidei</taxon>
        <taxon>Pogonophryne</taxon>
    </lineage>
</organism>
<dbReference type="AlphaFoldDB" id="A0AAD6BI88"/>
<evidence type="ECO:0000313" key="2">
    <source>
        <dbReference type="Proteomes" id="UP001219934"/>
    </source>
</evidence>
<dbReference type="Proteomes" id="UP001219934">
    <property type="component" value="Unassembled WGS sequence"/>
</dbReference>
<dbReference type="EMBL" id="JAPTMU010000004">
    <property type="protein sequence ID" value="KAJ4944455.1"/>
    <property type="molecule type" value="Genomic_DNA"/>
</dbReference>
<proteinExistence type="predicted"/>
<name>A0AAD6BI88_9TELE</name>
<keyword evidence="2" id="KW-1185">Reference proteome</keyword>
<accession>A0AAD6BI88</accession>